<organism evidence="3">
    <name type="scientific">Fagus sylvatica</name>
    <name type="common">Beechnut</name>
    <dbReference type="NCBI Taxonomy" id="28930"/>
    <lineage>
        <taxon>Eukaryota</taxon>
        <taxon>Viridiplantae</taxon>
        <taxon>Streptophyta</taxon>
        <taxon>Embryophyta</taxon>
        <taxon>Tracheophyta</taxon>
        <taxon>Spermatophyta</taxon>
        <taxon>Magnoliopsida</taxon>
        <taxon>eudicotyledons</taxon>
        <taxon>Gunneridae</taxon>
        <taxon>Pentapetalae</taxon>
        <taxon>rosids</taxon>
        <taxon>fabids</taxon>
        <taxon>Fagales</taxon>
        <taxon>Fagaceae</taxon>
        <taxon>Fagus</taxon>
    </lineage>
</organism>
<evidence type="ECO:0000256" key="1">
    <source>
        <dbReference type="SAM" id="MobiDB-lite"/>
    </source>
</evidence>
<reference evidence="3" key="1">
    <citation type="submission" date="2018-02" db="EMBL/GenBank/DDBJ databases">
        <authorList>
            <person name="Cohen D.B."/>
            <person name="Kent A.D."/>
        </authorList>
    </citation>
    <scope>NUCLEOTIDE SEQUENCE</scope>
</reference>
<feature type="region of interest" description="Disordered" evidence="1">
    <location>
        <begin position="36"/>
        <end position="57"/>
    </location>
</feature>
<dbReference type="EMBL" id="OIVN01006278">
    <property type="protein sequence ID" value="SPD29616.1"/>
    <property type="molecule type" value="Genomic_DNA"/>
</dbReference>
<sequence>MFFKFTLAFVFVLVLICLPTSQATRFLNDEKLGSVEQGQAGSPHVTNPTNPTTGTGDIASMITEKVFVTDHIDVSPFLRRLLQKNTGVGSHPNPPGYIPPKSSNNMDHPSQGSMETSKTKGSNTIP</sequence>
<evidence type="ECO:0000256" key="2">
    <source>
        <dbReference type="SAM" id="SignalP"/>
    </source>
</evidence>
<feature type="chain" id="PRO_5014673523" evidence="2">
    <location>
        <begin position="24"/>
        <end position="126"/>
    </location>
</feature>
<dbReference type="AlphaFoldDB" id="A0A2N9IW30"/>
<gene>
    <name evidence="3" type="ORF">FSB_LOCUS57498</name>
</gene>
<protein>
    <submittedName>
        <fullName evidence="3">Uncharacterized protein</fullName>
    </submittedName>
</protein>
<evidence type="ECO:0000313" key="3">
    <source>
        <dbReference type="EMBL" id="SPD29616.1"/>
    </source>
</evidence>
<accession>A0A2N9IW30</accession>
<feature type="signal peptide" evidence="2">
    <location>
        <begin position="1"/>
        <end position="23"/>
    </location>
</feature>
<proteinExistence type="predicted"/>
<feature type="compositionally biased region" description="Low complexity" evidence="1">
    <location>
        <begin position="46"/>
        <end position="56"/>
    </location>
</feature>
<keyword evidence="2" id="KW-0732">Signal</keyword>
<feature type="region of interest" description="Disordered" evidence="1">
    <location>
        <begin position="85"/>
        <end position="126"/>
    </location>
</feature>
<feature type="compositionally biased region" description="Polar residues" evidence="1">
    <location>
        <begin position="101"/>
        <end position="126"/>
    </location>
</feature>
<name>A0A2N9IW30_FAGSY</name>